<proteinExistence type="predicted"/>
<name>A0A172Z5Z3_9PSED</name>
<sequence length="252" mass="28356">MSTLAALLSTLGDFFKIAPGLILLPFSVYFFWKKISHKAAVSFSLSFNRVSAPQLSNIVISNLKDKPLVIWAIHATINKEHWITIQKFKTPIILKGLEITSIEPPPVSEYSIKTDSISNPFGTGKNVSIYITTTDKTFKCSQMYYPEYQAKKKFSELTYVTSIINKFKGTTYNSNAKFAVIYEFNGSETIALLEHDGIMTHGWPFSPNRLHEHQIEDAETVKKTLEGTDIAKIIKIISVQDLKTDASSANFF</sequence>
<dbReference type="Proteomes" id="UP000077829">
    <property type="component" value="Chromosome"/>
</dbReference>
<reference evidence="2 3" key="1">
    <citation type="submission" date="2016-05" db="EMBL/GenBank/DDBJ databases">
        <title>Complete genome sequence of Pseudomonas antarctica PAMC 27494.</title>
        <authorList>
            <person name="Lee J."/>
        </authorList>
    </citation>
    <scope>NUCLEOTIDE SEQUENCE [LARGE SCALE GENOMIC DNA]</scope>
    <source>
        <strain evidence="2 3">PAMC 27494</strain>
    </source>
</reference>
<dbReference type="STRING" id="219572.A7J50_4373"/>
<dbReference type="AlphaFoldDB" id="A0A172Z5Z3"/>
<keyword evidence="1" id="KW-0472">Membrane</keyword>
<keyword evidence="1" id="KW-1133">Transmembrane helix</keyword>
<dbReference type="PATRIC" id="fig|219572.3.peg.4495"/>
<organism evidence="2 3">
    <name type="scientific">Pseudomonas antarctica</name>
    <dbReference type="NCBI Taxonomy" id="219572"/>
    <lineage>
        <taxon>Bacteria</taxon>
        <taxon>Pseudomonadati</taxon>
        <taxon>Pseudomonadota</taxon>
        <taxon>Gammaproteobacteria</taxon>
        <taxon>Pseudomonadales</taxon>
        <taxon>Pseudomonadaceae</taxon>
        <taxon>Pseudomonas</taxon>
    </lineage>
</organism>
<protein>
    <submittedName>
        <fullName evidence="2">Uncharacterized protein</fullName>
    </submittedName>
</protein>
<evidence type="ECO:0000313" key="2">
    <source>
        <dbReference type="EMBL" id="ANF87728.1"/>
    </source>
</evidence>
<feature type="transmembrane region" description="Helical" evidence="1">
    <location>
        <begin position="14"/>
        <end position="32"/>
    </location>
</feature>
<evidence type="ECO:0000256" key="1">
    <source>
        <dbReference type="SAM" id="Phobius"/>
    </source>
</evidence>
<gene>
    <name evidence="2" type="ORF">A7J50_4373</name>
</gene>
<accession>A0A172Z5Z3</accession>
<dbReference type="KEGG" id="panr:A7J50_4373"/>
<dbReference type="EMBL" id="CP015600">
    <property type="protein sequence ID" value="ANF87728.1"/>
    <property type="molecule type" value="Genomic_DNA"/>
</dbReference>
<keyword evidence="1" id="KW-0812">Transmembrane</keyword>
<evidence type="ECO:0000313" key="3">
    <source>
        <dbReference type="Proteomes" id="UP000077829"/>
    </source>
</evidence>
<dbReference type="RefSeq" id="WP_156526301.1">
    <property type="nucleotide sequence ID" value="NZ_CP015600.1"/>
</dbReference>